<feature type="domain" description="Glycosyl hydrolase family 13 catalytic" evidence="3">
    <location>
        <begin position="1"/>
        <end position="405"/>
    </location>
</feature>
<proteinExistence type="inferred from homology"/>
<dbReference type="GO" id="GO:0009313">
    <property type="term" value="P:oligosaccharide catabolic process"/>
    <property type="evidence" value="ECO:0007669"/>
    <property type="project" value="TreeGrafter"/>
</dbReference>
<gene>
    <name evidence="4" type="ORF">J1902_13510</name>
</gene>
<dbReference type="CDD" id="cd11332">
    <property type="entry name" value="AmyAc_OligoGlu_TS"/>
    <property type="match status" value="1"/>
</dbReference>
<dbReference type="Proteomes" id="UP000664164">
    <property type="component" value="Unassembled WGS sequence"/>
</dbReference>
<dbReference type="EMBL" id="JAFNLL010000032">
    <property type="protein sequence ID" value="MBO1268974.1"/>
    <property type="molecule type" value="Genomic_DNA"/>
</dbReference>
<dbReference type="SUPFAM" id="SSF51445">
    <property type="entry name" value="(Trans)glycosidases"/>
    <property type="match status" value="1"/>
</dbReference>
<sequence length="543" mass="59856">MGDLPGITSRLGHLKELGVDAVWLSPFYSSPQADAGYDVSDYRQVDELFGTLADFDALRDRAHGLGLKVIVDLVPNHTSDQHVWFQEALAAAPGSEARERYMFRPGKDAVPGSGDGTVPPNDWNSLFGGPAWTRITEADGTPGEWYLHLFAAAQPDLNWENPVVRAEFEDVLRFWLDRGVDGFRVDVAHGMVKAEGLPDWSAHVAMVEGTKKRAKEKVPPPPPYFDQDGVHEIYRSWNRLLAGYDGDRVLVAEAWVEPASRLARYIRQDEMQQAFNFGYMCSGWDAEKLGGSIKSSLQAVAEVDRPCTWVLSNHDSVRHPSRFGLSDPTTYPHGISSKDEQPNEALGLARARAATMITMALPGSAYIYQGEELGLPEHTTLAARFRQDPSFIRTKGQETGRDGCRIPLPWAKDEPNFGFSAVPDDGEPAAPWLPQPSKYGRYAADQQSGVEHSTLELYRALLAERRARSLGTGTLRWPRIHKPKAGILAFENSGVLVIANMSEAPVELPRGYRVLLRSQAAAVSHGRVKPNRAVWLVAGQGGA</sequence>
<evidence type="ECO:0000256" key="2">
    <source>
        <dbReference type="SAM" id="MobiDB-lite"/>
    </source>
</evidence>
<dbReference type="Gene3D" id="3.20.20.80">
    <property type="entry name" value="Glycosidases"/>
    <property type="match status" value="1"/>
</dbReference>
<dbReference type="Pfam" id="PF00128">
    <property type="entry name" value="Alpha-amylase"/>
    <property type="match status" value="1"/>
</dbReference>
<dbReference type="Gene3D" id="3.90.400.10">
    <property type="entry name" value="Oligo-1,6-glucosidase, Domain 2"/>
    <property type="match status" value="1"/>
</dbReference>
<comment type="similarity">
    <text evidence="1">Belongs to the glycosyl hydrolase 13 family.</text>
</comment>
<reference evidence="4" key="1">
    <citation type="submission" date="2021-03" db="EMBL/GenBank/DDBJ databases">
        <title>A new species, PO-11, isolated from a karst cave deposit.</title>
        <authorList>
            <person name="Zhaoxiaoyong W."/>
        </authorList>
    </citation>
    <scope>NUCLEOTIDE SEQUENCE</scope>
    <source>
        <strain evidence="4">PO-11</strain>
    </source>
</reference>
<evidence type="ECO:0000256" key="1">
    <source>
        <dbReference type="ARBA" id="ARBA00008061"/>
    </source>
</evidence>
<evidence type="ECO:0000313" key="4">
    <source>
        <dbReference type="EMBL" id="MBO1268974.1"/>
    </source>
</evidence>
<dbReference type="PANTHER" id="PTHR10357">
    <property type="entry name" value="ALPHA-AMYLASE FAMILY MEMBER"/>
    <property type="match status" value="1"/>
</dbReference>
<keyword evidence="5" id="KW-1185">Reference proteome</keyword>
<comment type="caution">
    <text evidence="4">The sequence shown here is derived from an EMBL/GenBank/DDBJ whole genome shotgun (WGS) entry which is preliminary data.</text>
</comment>
<accession>A0A939HDQ0</accession>
<dbReference type="AlphaFoldDB" id="A0A939HDQ0"/>
<dbReference type="InterPro" id="IPR017853">
    <property type="entry name" value="GH"/>
</dbReference>
<dbReference type="InterPro" id="IPR045857">
    <property type="entry name" value="O16G_dom_2"/>
</dbReference>
<keyword evidence="4" id="KW-0378">Hydrolase</keyword>
<dbReference type="SMART" id="SM00642">
    <property type="entry name" value="Aamy"/>
    <property type="match status" value="1"/>
</dbReference>
<protein>
    <submittedName>
        <fullName evidence="4">Glycoside hydrolase family 13 protein</fullName>
    </submittedName>
</protein>
<dbReference type="InterPro" id="IPR006047">
    <property type="entry name" value="GH13_cat_dom"/>
</dbReference>
<dbReference type="GO" id="GO:0004556">
    <property type="term" value="F:alpha-amylase activity"/>
    <property type="evidence" value="ECO:0007669"/>
    <property type="project" value="TreeGrafter"/>
</dbReference>
<evidence type="ECO:0000313" key="5">
    <source>
        <dbReference type="Proteomes" id="UP000664164"/>
    </source>
</evidence>
<organism evidence="4 5">
    <name type="scientific">Arthrobacter cavernae</name>
    <dbReference type="NCBI Taxonomy" id="2817681"/>
    <lineage>
        <taxon>Bacteria</taxon>
        <taxon>Bacillati</taxon>
        <taxon>Actinomycetota</taxon>
        <taxon>Actinomycetes</taxon>
        <taxon>Micrococcales</taxon>
        <taxon>Micrococcaceae</taxon>
        <taxon>Arthrobacter</taxon>
    </lineage>
</organism>
<name>A0A939HDQ0_9MICC</name>
<feature type="region of interest" description="Disordered" evidence="2">
    <location>
        <begin position="321"/>
        <end position="342"/>
    </location>
</feature>
<evidence type="ECO:0000259" key="3">
    <source>
        <dbReference type="SMART" id="SM00642"/>
    </source>
</evidence>
<dbReference type="PANTHER" id="PTHR10357:SF179">
    <property type="entry name" value="NEUTRAL AND BASIC AMINO ACID TRANSPORT PROTEIN RBAT"/>
    <property type="match status" value="1"/>
</dbReference>